<protein>
    <recommendedName>
        <fullName evidence="3">Ribbon-helix-helix protein CopG domain-containing protein</fullName>
    </recommendedName>
</protein>
<name>A0ABT9AGK2_9BACT</name>
<accession>A0ABT9AGK2</accession>
<evidence type="ECO:0008006" key="3">
    <source>
        <dbReference type="Google" id="ProtNLM"/>
    </source>
</evidence>
<comment type="caution">
    <text evidence="1">The sequence shown here is derived from an EMBL/GenBank/DDBJ whole genome shotgun (WGS) entry which is preliminary data.</text>
</comment>
<reference evidence="1" key="1">
    <citation type="submission" date="2023-07" db="EMBL/GenBank/DDBJ databases">
        <authorList>
            <person name="Kim M.K."/>
        </authorList>
    </citation>
    <scope>NUCLEOTIDE SEQUENCE</scope>
    <source>
        <strain evidence="1">M29</strain>
    </source>
</reference>
<organism evidence="1 2">
    <name type="scientific">Hymenobacter mellowenesis</name>
    <dbReference type="NCBI Taxonomy" id="3063995"/>
    <lineage>
        <taxon>Bacteria</taxon>
        <taxon>Pseudomonadati</taxon>
        <taxon>Bacteroidota</taxon>
        <taxon>Cytophagia</taxon>
        <taxon>Cytophagales</taxon>
        <taxon>Hymenobacteraceae</taxon>
        <taxon>Hymenobacter</taxon>
    </lineage>
</organism>
<dbReference type="EMBL" id="JAUQSX010000014">
    <property type="protein sequence ID" value="MDO7848998.1"/>
    <property type="molecule type" value="Genomic_DNA"/>
</dbReference>
<keyword evidence="2" id="KW-1185">Reference proteome</keyword>
<sequence>MKNDEAPKSRKPLLSIEVEADEKELFKKVAKARRLTVSALVRLLMLDEAERLGIKPDSK</sequence>
<proteinExistence type="predicted"/>
<dbReference type="RefSeq" id="WP_305013664.1">
    <property type="nucleotide sequence ID" value="NZ_JAUQSX010000014.1"/>
</dbReference>
<dbReference type="Proteomes" id="UP001167796">
    <property type="component" value="Unassembled WGS sequence"/>
</dbReference>
<evidence type="ECO:0000313" key="2">
    <source>
        <dbReference type="Proteomes" id="UP001167796"/>
    </source>
</evidence>
<evidence type="ECO:0000313" key="1">
    <source>
        <dbReference type="EMBL" id="MDO7848998.1"/>
    </source>
</evidence>
<gene>
    <name evidence="1" type="ORF">Q5H92_21720</name>
</gene>